<proteinExistence type="predicted"/>
<evidence type="ECO:0000313" key="2">
    <source>
        <dbReference type="Proteomes" id="UP000241771"/>
    </source>
</evidence>
<keyword evidence="2" id="KW-1185">Reference proteome</keyword>
<sequence length="102" mass="10959">MSAQDKLGGYASGFSSLDASAIAANVTADYKLLDKNGVVHQKGDLPSYIGELKAFGDQMMITEVMVDGEKAWCKWQIGDVVGAGLISFGEEGVSQEQLFFFE</sequence>
<organism evidence="1 2">
    <name type="scientific">Photobacterium sanctipauli</name>
    <dbReference type="NCBI Taxonomy" id="1342794"/>
    <lineage>
        <taxon>Bacteria</taxon>
        <taxon>Pseudomonadati</taxon>
        <taxon>Pseudomonadota</taxon>
        <taxon>Gammaproteobacteria</taxon>
        <taxon>Vibrionales</taxon>
        <taxon>Vibrionaceae</taxon>
        <taxon>Photobacterium</taxon>
    </lineage>
</organism>
<dbReference type="Proteomes" id="UP000241771">
    <property type="component" value="Unassembled WGS sequence"/>
</dbReference>
<name>A0A2T3NPS6_9GAMM</name>
<dbReference type="RefSeq" id="WP_036816658.1">
    <property type="nucleotide sequence ID" value="NZ_JGVO01000039.1"/>
</dbReference>
<dbReference type="AlphaFoldDB" id="A0A2T3NPS6"/>
<reference evidence="1 2" key="1">
    <citation type="submission" date="2018-01" db="EMBL/GenBank/DDBJ databases">
        <title>Whole genome sequencing of Histamine producing bacteria.</title>
        <authorList>
            <person name="Butler K."/>
        </authorList>
    </citation>
    <scope>NUCLEOTIDE SEQUENCE [LARGE SCALE GENOMIC DNA]</scope>
    <source>
        <strain evidence="1 2">DSM 100436</strain>
    </source>
</reference>
<evidence type="ECO:0000313" key="1">
    <source>
        <dbReference type="EMBL" id="PSW18222.1"/>
    </source>
</evidence>
<gene>
    <name evidence="1" type="ORF">C9I98_17745</name>
</gene>
<accession>A0A2T3NPS6</accession>
<dbReference type="EMBL" id="PYMA01000012">
    <property type="protein sequence ID" value="PSW18222.1"/>
    <property type="molecule type" value="Genomic_DNA"/>
</dbReference>
<comment type="caution">
    <text evidence="1">The sequence shown here is derived from an EMBL/GenBank/DDBJ whole genome shotgun (WGS) entry which is preliminary data.</text>
</comment>
<dbReference type="OrthoDB" id="5828262at2"/>
<protein>
    <submittedName>
        <fullName evidence="1">Uncharacterized protein</fullName>
    </submittedName>
</protein>